<dbReference type="AlphaFoldDB" id="A0A1A8GFD7"/>
<gene>
    <name evidence="1" type="primary">NPFFR2.1</name>
</gene>
<protein>
    <submittedName>
        <fullName evidence="1">Neuropeptide FF receptor 2.1</fullName>
    </submittedName>
</protein>
<keyword evidence="1" id="KW-0675">Receptor</keyword>
<proteinExistence type="predicted"/>
<organism evidence="1">
    <name type="scientific">Nothobranchius korthausae</name>
    <dbReference type="NCBI Taxonomy" id="1143690"/>
    <lineage>
        <taxon>Eukaryota</taxon>
        <taxon>Metazoa</taxon>
        <taxon>Chordata</taxon>
        <taxon>Craniata</taxon>
        <taxon>Vertebrata</taxon>
        <taxon>Euteleostomi</taxon>
        <taxon>Actinopterygii</taxon>
        <taxon>Neopterygii</taxon>
        <taxon>Teleostei</taxon>
        <taxon>Neoteleostei</taxon>
        <taxon>Acanthomorphata</taxon>
        <taxon>Ovalentaria</taxon>
        <taxon>Atherinomorphae</taxon>
        <taxon>Cyprinodontiformes</taxon>
        <taxon>Nothobranchiidae</taxon>
        <taxon>Nothobranchius</taxon>
    </lineage>
</organism>
<dbReference type="EMBL" id="HAEC01001666">
    <property type="protein sequence ID" value="SBQ69743.1"/>
    <property type="molecule type" value="Transcribed_RNA"/>
</dbReference>
<reference evidence="1" key="1">
    <citation type="submission" date="2016-05" db="EMBL/GenBank/DDBJ databases">
        <authorList>
            <person name="Lavstsen T."/>
            <person name="Jespersen J.S."/>
        </authorList>
    </citation>
    <scope>NUCLEOTIDE SEQUENCE</scope>
    <source>
        <tissue evidence="1">Brain</tissue>
    </source>
</reference>
<name>A0A1A8GFD7_9TELE</name>
<accession>A0A1A8GFD7</accession>
<sequence length="36" mass="4321">AKRGLHWDRRFWSQKLHFGAKWNIWSVLPAELVSTV</sequence>
<evidence type="ECO:0000313" key="1">
    <source>
        <dbReference type="EMBL" id="SBQ69743.1"/>
    </source>
</evidence>
<reference evidence="1" key="2">
    <citation type="submission" date="2016-06" db="EMBL/GenBank/DDBJ databases">
        <title>The genome of a short-lived fish provides insights into sex chromosome evolution and the genetic control of aging.</title>
        <authorList>
            <person name="Reichwald K."/>
            <person name="Felder M."/>
            <person name="Petzold A."/>
            <person name="Koch P."/>
            <person name="Groth M."/>
            <person name="Platzer M."/>
        </authorList>
    </citation>
    <scope>NUCLEOTIDE SEQUENCE</scope>
    <source>
        <tissue evidence="1">Brain</tissue>
    </source>
</reference>
<feature type="non-terminal residue" evidence="1">
    <location>
        <position position="1"/>
    </location>
</feature>